<name>A0ABT5S8M2_9FLAO</name>
<accession>A0ABT5S8M2</accession>
<protein>
    <submittedName>
        <fullName evidence="1">Uncharacterized protein</fullName>
    </submittedName>
</protein>
<comment type="caution">
    <text evidence="1">The sequence shown here is derived from an EMBL/GenBank/DDBJ whole genome shotgun (WGS) entry which is preliminary data.</text>
</comment>
<proteinExistence type="predicted"/>
<dbReference type="Proteomes" id="UP001151478">
    <property type="component" value="Unassembled WGS sequence"/>
</dbReference>
<dbReference type="RefSeq" id="WP_265725088.1">
    <property type="nucleotide sequence ID" value="NZ_JAOSLC020000003.1"/>
</dbReference>
<keyword evidence="2" id="KW-1185">Reference proteome</keyword>
<sequence length="86" mass="9278">MKPFILATNVGLTSVAKIISKLLLLSEQLDGSVIPGLIIRVLVSSLLSEVNCSSIVINSFQETSTLKLFLFSNLSKTAFLLPQVTI</sequence>
<gene>
    <name evidence="1" type="ORF">N5A56_008625</name>
</gene>
<organism evidence="1 2">
    <name type="scientific">Polaribacter ponticola</name>
    <dbReference type="NCBI Taxonomy" id="2978475"/>
    <lineage>
        <taxon>Bacteria</taxon>
        <taxon>Pseudomonadati</taxon>
        <taxon>Bacteroidota</taxon>
        <taxon>Flavobacteriia</taxon>
        <taxon>Flavobacteriales</taxon>
        <taxon>Flavobacteriaceae</taxon>
    </lineage>
</organism>
<evidence type="ECO:0000313" key="2">
    <source>
        <dbReference type="Proteomes" id="UP001151478"/>
    </source>
</evidence>
<reference evidence="1" key="1">
    <citation type="submission" date="2023-02" db="EMBL/GenBank/DDBJ databases">
        <title>Polaribacter ponticola sp. nov., isolated from seawater.</title>
        <authorList>
            <person name="Baek J.H."/>
            <person name="Kim J.M."/>
            <person name="Choi D.G."/>
            <person name="Jeon C.O."/>
        </authorList>
    </citation>
    <scope>NUCLEOTIDE SEQUENCE</scope>
    <source>
        <strain evidence="1">MSW5</strain>
    </source>
</reference>
<evidence type="ECO:0000313" key="1">
    <source>
        <dbReference type="EMBL" id="MDD7914472.1"/>
    </source>
</evidence>
<dbReference type="EMBL" id="JAOSLC020000003">
    <property type="protein sequence ID" value="MDD7914472.1"/>
    <property type="molecule type" value="Genomic_DNA"/>
</dbReference>